<evidence type="ECO:0000313" key="2">
    <source>
        <dbReference type="Proteomes" id="UP000535406"/>
    </source>
</evidence>
<proteinExistence type="predicted"/>
<keyword evidence="2" id="KW-1185">Reference proteome</keyword>
<organism evidence="1 2">
    <name type="scientific">Shinella fusca</name>
    <dbReference type="NCBI Taxonomy" id="544480"/>
    <lineage>
        <taxon>Bacteria</taxon>
        <taxon>Pseudomonadati</taxon>
        <taxon>Pseudomonadota</taxon>
        <taxon>Alphaproteobacteria</taxon>
        <taxon>Hyphomicrobiales</taxon>
        <taxon>Rhizobiaceae</taxon>
        <taxon>Shinella</taxon>
    </lineage>
</organism>
<comment type="caution">
    <text evidence="1">The sequence shown here is derived from an EMBL/GenBank/DDBJ whole genome shotgun (WGS) entry which is preliminary data.</text>
</comment>
<reference evidence="1 2" key="1">
    <citation type="submission" date="2020-08" db="EMBL/GenBank/DDBJ databases">
        <title>Genomic Encyclopedia of Type Strains, Phase IV (KMG-IV): sequencing the most valuable type-strain genomes for metagenomic binning, comparative biology and taxonomic classification.</title>
        <authorList>
            <person name="Goeker M."/>
        </authorList>
    </citation>
    <scope>NUCLEOTIDE SEQUENCE [LARGE SCALE GENOMIC DNA]</scope>
    <source>
        <strain evidence="1 2">DSM 21319</strain>
    </source>
</reference>
<dbReference type="AlphaFoldDB" id="A0A7W7YTU3"/>
<protein>
    <submittedName>
        <fullName evidence="1">Uncharacterized protein</fullName>
    </submittedName>
</protein>
<name>A0A7W7YTU3_9HYPH</name>
<dbReference type="EMBL" id="JACHIK010000004">
    <property type="protein sequence ID" value="MBB5042264.1"/>
    <property type="molecule type" value="Genomic_DNA"/>
</dbReference>
<accession>A0A7W7YTU3</accession>
<evidence type="ECO:0000313" key="1">
    <source>
        <dbReference type="EMBL" id="MBB5042264.1"/>
    </source>
</evidence>
<sequence>MPDVLLQVGRLNYVWTNTESLLIYVIAHQLGVDKETAVVIFLTLNTTRARIDLVERLAKRGTTAPADRDFILAAMGRLKRVSKVRNKYNHSIYAFDEKGDIASTQLMRLVETEQSILYGKVEQMDQRELRQLEKGISEIADISKALWAFIHASPFLKDAL</sequence>
<dbReference type="Proteomes" id="UP000535406">
    <property type="component" value="Unassembled WGS sequence"/>
</dbReference>
<gene>
    <name evidence="1" type="ORF">HNQ66_001660</name>
</gene>